<evidence type="ECO:0000256" key="1">
    <source>
        <dbReference type="SAM" id="MobiDB-lite"/>
    </source>
</evidence>
<organism evidence="2 3">
    <name type="scientific">Caerostris extrusa</name>
    <name type="common">Bark spider</name>
    <name type="synonym">Caerostris bankana</name>
    <dbReference type="NCBI Taxonomy" id="172846"/>
    <lineage>
        <taxon>Eukaryota</taxon>
        <taxon>Metazoa</taxon>
        <taxon>Ecdysozoa</taxon>
        <taxon>Arthropoda</taxon>
        <taxon>Chelicerata</taxon>
        <taxon>Arachnida</taxon>
        <taxon>Araneae</taxon>
        <taxon>Araneomorphae</taxon>
        <taxon>Entelegynae</taxon>
        <taxon>Araneoidea</taxon>
        <taxon>Araneidae</taxon>
        <taxon>Caerostris</taxon>
    </lineage>
</organism>
<name>A0AAV4SSA2_CAEEX</name>
<accession>A0AAV4SSA2</accession>
<feature type="region of interest" description="Disordered" evidence="1">
    <location>
        <begin position="72"/>
        <end position="118"/>
    </location>
</feature>
<feature type="compositionally biased region" description="Basic and acidic residues" evidence="1">
    <location>
        <begin position="77"/>
        <end position="89"/>
    </location>
</feature>
<sequence length="118" mass="13446">MDGQHVRQTMKQRKLRTHHINKLGQLQSHFDRQPVRVVAHWPDKGIVSVDEVVIKSFGVGIRISPSFPACQQYDQDQEARSHGSQKMENHPPPPLFIRRGGRGDRLGWKVSVAPPRGQ</sequence>
<evidence type="ECO:0008006" key="4">
    <source>
        <dbReference type="Google" id="ProtNLM"/>
    </source>
</evidence>
<protein>
    <recommendedName>
        <fullName evidence="4">Transposase</fullName>
    </recommendedName>
</protein>
<keyword evidence="3" id="KW-1185">Reference proteome</keyword>
<evidence type="ECO:0000313" key="2">
    <source>
        <dbReference type="EMBL" id="GIY35327.1"/>
    </source>
</evidence>
<dbReference type="AlphaFoldDB" id="A0AAV4SSA2"/>
<comment type="caution">
    <text evidence="2">The sequence shown here is derived from an EMBL/GenBank/DDBJ whole genome shotgun (WGS) entry which is preliminary data.</text>
</comment>
<proteinExistence type="predicted"/>
<dbReference type="EMBL" id="BPLR01009891">
    <property type="protein sequence ID" value="GIY35327.1"/>
    <property type="molecule type" value="Genomic_DNA"/>
</dbReference>
<reference evidence="2 3" key="1">
    <citation type="submission" date="2021-06" db="EMBL/GenBank/DDBJ databases">
        <title>Caerostris extrusa draft genome.</title>
        <authorList>
            <person name="Kono N."/>
            <person name="Arakawa K."/>
        </authorList>
    </citation>
    <scope>NUCLEOTIDE SEQUENCE [LARGE SCALE GENOMIC DNA]</scope>
</reference>
<evidence type="ECO:0000313" key="3">
    <source>
        <dbReference type="Proteomes" id="UP001054945"/>
    </source>
</evidence>
<dbReference type="Proteomes" id="UP001054945">
    <property type="component" value="Unassembled WGS sequence"/>
</dbReference>
<gene>
    <name evidence="2" type="ORF">CEXT_411911</name>
</gene>